<protein>
    <recommendedName>
        <fullName evidence="3">DUF2357 domain-containing protein</fullName>
    </recommendedName>
</protein>
<dbReference type="Proteomes" id="UP001057134">
    <property type="component" value="Chromosome"/>
</dbReference>
<accession>A0ABY4RM45</accession>
<gene>
    <name evidence="1" type="ORF">SK3146_02106</name>
</gene>
<organism evidence="1 2">
    <name type="scientific">Paenibacillus konkukensis</name>
    <dbReference type="NCBI Taxonomy" id="2020716"/>
    <lineage>
        <taxon>Bacteria</taxon>
        <taxon>Bacillati</taxon>
        <taxon>Bacillota</taxon>
        <taxon>Bacilli</taxon>
        <taxon>Bacillales</taxon>
        <taxon>Paenibacillaceae</taxon>
        <taxon>Paenibacillus</taxon>
    </lineage>
</organism>
<evidence type="ECO:0000313" key="1">
    <source>
        <dbReference type="EMBL" id="UQZ82946.1"/>
    </source>
</evidence>
<reference evidence="1" key="2">
    <citation type="journal article" date="2021" name="J Anim Sci Technol">
        <title>Complete genome sequence of Paenibacillus konkukensis sp. nov. SK3146 as a potential probiotic strain.</title>
        <authorList>
            <person name="Jung H.I."/>
            <person name="Park S."/>
            <person name="Niu K.M."/>
            <person name="Lee S.W."/>
            <person name="Kothari D."/>
            <person name="Yi K.J."/>
            <person name="Kim S.K."/>
        </authorList>
    </citation>
    <scope>NUCLEOTIDE SEQUENCE</scope>
    <source>
        <strain evidence="1">SK3146</strain>
    </source>
</reference>
<proteinExistence type="predicted"/>
<dbReference type="RefSeq" id="WP_249865025.1">
    <property type="nucleotide sequence ID" value="NZ_CP027059.1"/>
</dbReference>
<evidence type="ECO:0008006" key="3">
    <source>
        <dbReference type="Google" id="ProtNLM"/>
    </source>
</evidence>
<reference evidence="1" key="1">
    <citation type="submission" date="2018-02" db="EMBL/GenBank/DDBJ databases">
        <authorList>
            <person name="Kim S.-K."/>
            <person name="Jung H.-I."/>
            <person name="Lee S.-W."/>
        </authorList>
    </citation>
    <scope>NUCLEOTIDE SEQUENCE</scope>
    <source>
        <strain evidence="1">SK3146</strain>
    </source>
</reference>
<name>A0ABY4RM45_9BACL</name>
<keyword evidence="2" id="KW-1185">Reference proteome</keyword>
<sequence>MKLLTVQDGITIIEQRIGIPATHELTTGGIYRNSSPQEQPFYKIELEWNRIGEPELDEEGLVNRHTIRAELDALTGRLAAYYRHDRRSEEREQRTELHSELYNAVYPHVIEWIDKLQLPIAPEELQLRKKQAIGKNRYKLEYARQHAGISFAAHQAFHIELSSRFELLHLFCVWDECSFTDPRQAKPAQQFRQMIGENQLSLCYLTLFHPSSHPHYMYREDIFDAETGQILYSDKAEVTELIRLDRPEPEYNQLIQIHRKPVFSAAHYDVLKLDDAVTEADLTAPHPFAPLLENSEIAAARQLAVSYLKQCYAHEPCQFAFLRKDGHHPIEGMQGGQIKVEIHRLRHGIPIIGGKLNLFLDRQTREMTNVMDALKLFQSGKERIDTAGLLPPRITAAEAWEQLRGCFQLSLQYMLKASDCLTGPKRAVLAYKLVDHDEVCDAVTGMPLKLASEQN</sequence>
<dbReference type="EMBL" id="CP027059">
    <property type="protein sequence ID" value="UQZ82946.1"/>
    <property type="molecule type" value="Genomic_DNA"/>
</dbReference>
<evidence type="ECO:0000313" key="2">
    <source>
        <dbReference type="Proteomes" id="UP001057134"/>
    </source>
</evidence>